<sequence length="120" mass="13531">MVLKANDRRTSCPCHDEFRGPRSDYVRQKRGEGRKAHSGYLPFRTNASTLPITPKRSSSRDVGTSSYRHHTTTGGLIESWLEIGERRYPVMTSSFDVGKYPPCRELMNAVDAECSHVDVA</sequence>
<reference evidence="2" key="1">
    <citation type="submission" date="2020-08" db="EMBL/GenBank/DDBJ databases">
        <title>Multicomponent nature underlies the extraordinary mechanical properties of spider dragline silk.</title>
        <authorList>
            <person name="Kono N."/>
            <person name="Nakamura H."/>
            <person name="Mori M."/>
            <person name="Yoshida Y."/>
            <person name="Ohtoshi R."/>
            <person name="Malay A.D."/>
            <person name="Moran D.A.P."/>
            <person name="Tomita M."/>
            <person name="Numata K."/>
            <person name="Arakawa K."/>
        </authorList>
    </citation>
    <scope>NUCLEOTIDE SEQUENCE</scope>
</reference>
<dbReference type="AlphaFoldDB" id="A0A8X6RNZ2"/>
<evidence type="ECO:0000313" key="3">
    <source>
        <dbReference type="Proteomes" id="UP000887159"/>
    </source>
</evidence>
<accession>A0A8X6RNZ2</accession>
<feature type="region of interest" description="Disordered" evidence="1">
    <location>
        <begin position="1"/>
        <end position="70"/>
    </location>
</feature>
<evidence type="ECO:0000313" key="2">
    <source>
        <dbReference type="EMBL" id="GFX93825.1"/>
    </source>
</evidence>
<gene>
    <name evidence="2" type="ORF">TNCV_1590011</name>
</gene>
<comment type="caution">
    <text evidence="2">The sequence shown here is derived from an EMBL/GenBank/DDBJ whole genome shotgun (WGS) entry which is preliminary data.</text>
</comment>
<dbReference type="EMBL" id="BMAU01021175">
    <property type="protein sequence ID" value="GFX93825.1"/>
    <property type="molecule type" value="Genomic_DNA"/>
</dbReference>
<name>A0A8X6RNZ2_TRICX</name>
<feature type="compositionally biased region" description="Basic and acidic residues" evidence="1">
    <location>
        <begin position="1"/>
        <end position="35"/>
    </location>
</feature>
<protein>
    <submittedName>
        <fullName evidence="2">Uncharacterized protein</fullName>
    </submittedName>
</protein>
<dbReference type="Proteomes" id="UP000887159">
    <property type="component" value="Unassembled WGS sequence"/>
</dbReference>
<organism evidence="2 3">
    <name type="scientific">Trichonephila clavipes</name>
    <name type="common">Golden silk orbweaver</name>
    <name type="synonym">Nephila clavipes</name>
    <dbReference type="NCBI Taxonomy" id="2585209"/>
    <lineage>
        <taxon>Eukaryota</taxon>
        <taxon>Metazoa</taxon>
        <taxon>Ecdysozoa</taxon>
        <taxon>Arthropoda</taxon>
        <taxon>Chelicerata</taxon>
        <taxon>Arachnida</taxon>
        <taxon>Araneae</taxon>
        <taxon>Araneomorphae</taxon>
        <taxon>Entelegynae</taxon>
        <taxon>Araneoidea</taxon>
        <taxon>Nephilidae</taxon>
        <taxon>Trichonephila</taxon>
    </lineage>
</organism>
<keyword evidence="3" id="KW-1185">Reference proteome</keyword>
<proteinExistence type="predicted"/>
<evidence type="ECO:0000256" key="1">
    <source>
        <dbReference type="SAM" id="MobiDB-lite"/>
    </source>
</evidence>